<name>A0A3B0S840_9ZZZZ</name>
<dbReference type="Pfam" id="PF00885">
    <property type="entry name" value="DMRL_synthase"/>
    <property type="match status" value="1"/>
</dbReference>
<dbReference type="FunFam" id="3.40.50.960:FF:000001">
    <property type="entry name" value="6,7-dimethyl-8-ribityllumazine synthase"/>
    <property type="match status" value="1"/>
</dbReference>
<dbReference type="InterPro" id="IPR036467">
    <property type="entry name" value="LS/RS_sf"/>
</dbReference>
<dbReference type="UniPathway" id="UPA00275">
    <property type="reaction ID" value="UER00404"/>
</dbReference>
<accession>A0A3B0S840</accession>
<protein>
    <recommendedName>
        <fullName evidence="3">6,7-dimethyl-8-ribityllumazine synthase</fullName>
        <ecNumber evidence="3">2.5.1.78</ecNumber>
    </recommendedName>
</protein>
<evidence type="ECO:0000256" key="5">
    <source>
        <dbReference type="ARBA" id="ARBA00022679"/>
    </source>
</evidence>
<comment type="catalytic activity">
    <reaction evidence="6">
        <text>(2S)-2-hydroxy-3-oxobutyl phosphate + 5-amino-6-(D-ribitylamino)uracil = 6,7-dimethyl-8-(1-D-ribityl)lumazine + phosphate + 2 H2O + H(+)</text>
        <dbReference type="Rhea" id="RHEA:26152"/>
        <dbReference type="ChEBI" id="CHEBI:15377"/>
        <dbReference type="ChEBI" id="CHEBI:15378"/>
        <dbReference type="ChEBI" id="CHEBI:15934"/>
        <dbReference type="ChEBI" id="CHEBI:43474"/>
        <dbReference type="ChEBI" id="CHEBI:58201"/>
        <dbReference type="ChEBI" id="CHEBI:58830"/>
        <dbReference type="EC" id="2.5.1.78"/>
    </reaction>
</comment>
<keyword evidence="4" id="KW-0686">Riboflavin biosynthesis</keyword>
<evidence type="ECO:0000256" key="2">
    <source>
        <dbReference type="ARBA" id="ARBA00007424"/>
    </source>
</evidence>
<dbReference type="NCBIfam" id="TIGR00114">
    <property type="entry name" value="lumazine-synth"/>
    <property type="match status" value="1"/>
</dbReference>
<evidence type="ECO:0000256" key="3">
    <source>
        <dbReference type="ARBA" id="ARBA00012664"/>
    </source>
</evidence>
<dbReference type="GO" id="GO:0005829">
    <property type="term" value="C:cytosol"/>
    <property type="evidence" value="ECO:0007669"/>
    <property type="project" value="TreeGrafter"/>
</dbReference>
<evidence type="ECO:0000313" key="7">
    <source>
        <dbReference type="EMBL" id="VAV96588.1"/>
    </source>
</evidence>
<comment type="pathway">
    <text evidence="1">Cofactor biosynthesis; riboflavin biosynthesis; riboflavin from 2-hydroxy-3-oxobutyl phosphate and 5-amino-6-(D-ribitylamino)uracil: step 1/2.</text>
</comment>
<dbReference type="PANTHER" id="PTHR21058">
    <property type="entry name" value="6,7-DIMETHYL-8-RIBITYLLUMAZINE SYNTHASE DMRL SYNTHASE LUMAZINE SYNTHASE"/>
    <property type="match status" value="1"/>
</dbReference>
<dbReference type="AlphaFoldDB" id="A0A3B0S840"/>
<evidence type="ECO:0000256" key="1">
    <source>
        <dbReference type="ARBA" id="ARBA00004917"/>
    </source>
</evidence>
<dbReference type="GO" id="GO:0009231">
    <property type="term" value="P:riboflavin biosynthetic process"/>
    <property type="evidence" value="ECO:0007669"/>
    <property type="project" value="UniProtKB-UniPathway"/>
</dbReference>
<dbReference type="InterPro" id="IPR034964">
    <property type="entry name" value="LS"/>
</dbReference>
<dbReference type="EMBL" id="UOEH01000201">
    <property type="protein sequence ID" value="VAV96588.1"/>
    <property type="molecule type" value="Genomic_DNA"/>
</dbReference>
<evidence type="ECO:0000256" key="6">
    <source>
        <dbReference type="ARBA" id="ARBA00048785"/>
    </source>
</evidence>
<dbReference type="PANTHER" id="PTHR21058:SF0">
    <property type="entry name" value="6,7-DIMETHYL-8-RIBITYLLUMAZINE SYNTHASE"/>
    <property type="match status" value="1"/>
</dbReference>
<evidence type="ECO:0000256" key="4">
    <source>
        <dbReference type="ARBA" id="ARBA00022619"/>
    </source>
</evidence>
<organism evidence="7">
    <name type="scientific">hydrothermal vent metagenome</name>
    <dbReference type="NCBI Taxonomy" id="652676"/>
    <lineage>
        <taxon>unclassified sequences</taxon>
        <taxon>metagenomes</taxon>
        <taxon>ecological metagenomes</taxon>
    </lineage>
</organism>
<keyword evidence="5 7" id="KW-0808">Transferase</keyword>
<dbReference type="GO" id="GO:0000906">
    <property type="term" value="F:6,7-dimethyl-8-ribityllumazine synthase activity"/>
    <property type="evidence" value="ECO:0007669"/>
    <property type="project" value="UniProtKB-EC"/>
</dbReference>
<dbReference type="HAMAP" id="MF_00178">
    <property type="entry name" value="Lumazine_synth"/>
    <property type="match status" value="1"/>
</dbReference>
<dbReference type="Gene3D" id="3.40.50.960">
    <property type="entry name" value="Lumazine/riboflavin synthase"/>
    <property type="match status" value="1"/>
</dbReference>
<comment type="similarity">
    <text evidence="2">Belongs to the DMRL synthase family.</text>
</comment>
<proteinExistence type="inferred from homology"/>
<dbReference type="InterPro" id="IPR002180">
    <property type="entry name" value="LS/RS"/>
</dbReference>
<dbReference type="EC" id="2.5.1.78" evidence="3"/>
<dbReference type="GO" id="GO:0009349">
    <property type="term" value="C:riboflavin synthase complex"/>
    <property type="evidence" value="ECO:0007669"/>
    <property type="project" value="InterPro"/>
</dbReference>
<dbReference type="CDD" id="cd09209">
    <property type="entry name" value="Lumazine_synthase-I"/>
    <property type="match status" value="1"/>
</dbReference>
<gene>
    <name evidence="7" type="ORF">MNBD_ALPHA05-7</name>
</gene>
<dbReference type="SUPFAM" id="SSF52121">
    <property type="entry name" value="Lumazine synthase"/>
    <property type="match status" value="1"/>
</dbReference>
<sequence>MGQIFEGVMSGAGLKVAIVATRWNEFIVERLTAGAKTALVQHGVNEDAIDIAMAPGAYEVAFVAKKLAATGRYHGVVALGCVIRGATPHFDYVAGEAASGVAAAARDTGVPVSFGVLTVDTIEQAIERAGTKAGNKGAEAALALIETITLCRSIDRSTEEA</sequence>
<reference evidence="7" key="1">
    <citation type="submission" date="2018-06" db="EMBL/GenBank/DDBJ databases">
        <authorList>
            <person name="Zhirakovskaya E."/>
        </authorList>
    </citation>
    <scope>NUCLEOTIDE SEQUENCE</scope>
</reference>